<dbReference type="RefSeq" id="WP_004156229.1">
    <property type="nucleotide sequence ID" value="NZ_AAWS01000026.1"/>
</dbReference>
<dbReference type="Pfam" id="PF00534">
    <property type="entry name" value="Glycos_transf_1"/>
    <property type="match status" value="1"/>
</dbReference>
<comment type="caution">
    <text evidence="4">The sequence shown here is derived from an EMBL/GenBank/DDBJ whole genome shotgun (WGS) entry which is preliminary data.</text>
</comment>
<feature type="domain" description="Glycosyltransferase subfamily 4-like N-terminal" evidence="3">
    <location>
        <begin position="17"/>
        <end position="164"/>
    </location>
</feature>
<dbReference type="PANTHER" id="PTHR46401">
    <property type="entry name" value="GLYCOSYLTRANSFERASE WBBK-RELATED"/>
    <property type="match status" value="1"/>
</dbReference>
<dbReference type="eggNOG" id="COG0438">
    <property type="taxonomic scope" value="Bacteria"/>
</dbReference>
<proteinExistence type="predicted"/>
<evidence type="ECO:0000313" key="5">
    <source>
        <dbReference type="Proteomes" id="UP000004095"/>
    </source>
</evidence>
<organism evidence="4 5">
    <name type="scientific">Microscilla marina ATCC 23134</name>
    <dbReference type="NCBI Taxonomy" id="313606"/>
    <lineage>
        <taxon>Bacteria</taxon>
        <taxon>Pseudomonadati</taxon>
        <taxon>Bacteroidota</taxon>
        <taxon>Cytophagia</taxon>
        <taxon>Cytophagales</taxon>
        <taxon>Microscillaceae</taxon>
        <taxon>Microscilla</taxon>
    </lineage>
</organism>
<protein>
    <submittedName>
        <fullName evidence="4">Mannosyltransferase B</fullName>
    </submittedName>
</protein>
<name>A1ZR64_MICM2</name>
<dbReference type="EMBL" id="AAWS01000026">
    <property type="protein sequence ID" value="EAY27153.1"/>
    <property type="molecule type" value="Genomic_DNA"/>
</dbReference>
<dbReference type="AlphaFoldDB" id="A1ZR64"/>
<gene>
    <name evidence="4" type="ORF">M23134_08427</name>
</gene>
<dbReference type="GO" id="GO:0016757">
    <property type="term" value="F:glycosyltransferase activity"/>
    <property type="evidence" value="ECO:0007669"/>
    <property type="project" value="UniProtKB-KW"/>
</dbReference>
<keyword evidence="4" id="KW-0328">Glycosyltransferase</keyword>
<dbReference type="InterPro" id="IPR028098">
    <property type="entry name" value="Glyco_trans_4-like_N"/>
</dbReference>
<dbReference type="PANTHER" id="PTHR46401:SF2">
    <property type="entry name" value="GLYCOSYLTRANSFERASE WBBK-RELATED"/>
    <property type="match status" value="1"/>
</dbReference>
<keyword evidence="1 4" id="KW-0808">Transferase</keyword>
<keyword evidence="5" id="KW-1185">Reference proteome</keyword>
<accession>A1ZR64</accession>
<dbReference type="Gene3D" id="3.40.50.2000">
    <property type="entry name" value="Glycogen Phosphorylase B"/>
    <property type="match status" value="2"/>
</dbReference>
<reference evidence="4 5" key="1">
    <citation type="submission" date="2007-01" db="EMBL/GenBank/DDBJ databases">
        <authorList>
            <person name="Haygood M."/>
            <person name="Podell S."/>
            <person name="Anderson C."/>
            <person name="Hopkinson B."/>
            <person name="Roe K."/>
            <person name="Barbeau K."/>
            <person name="Gaasterland T."/>
            <person name="Ferriera S."/>
            <person name="Johnson J."/>
            <person name="Kravitz S."/>
            <person name="Beeson K."/>
            <person name="Sutton G."/>
            <person name="Rogers Y.-H."/>
            <person name="Friedman R."/>
            <person name="Frazier M."/>
            <person name="Venter J.C."/>
        </authorList>
    </citation>
    <scope>NUCLEOTIDE SEQUENCE [LARGE SCALE GENOMIC DNA]</scope>
    <source>
        <strain evidence="4 5">ATCC 23134</strain>
    </source>
</reference>
<dbReference type="Proteomes" id="UP000004095">
    <property type="component" value="Unassembled WGS sequence"/>
</dbReference>
<dbReference type="Pfam" id="PF13439">
    <property type="entry name" value="Glyco_transf_4"/>
    <property type="match status" value="1"/>
</dbReference>
<dbReference type="CDD" id="cd03809">
    <property type="entry name" value="GT4_MtfB-like"/>
    <property type="match status" value="1"/>
</dbReference>
<evidence type="ECO:0000259" key="2">
    <source>
        <dbReference type="Pfam" id="PF00534"/>
    </source>
</evidence>
<dbReference type="InterPro" id="IPR001296">
    <property type="entry name" value="Glyco_trans_1"/>
</dbReference>
<dbReference type="SUPFAM" id="SSF53756">
    <property type="entry name" value="UDP-Glycosyltransferase/glycogen phosphorylase"/>
    <property type="match status" value="1"/>
</dbReference>
<evidence type="ECO:0000256" key="1">
    <source>
        <dbReference type="ARBA" id="ARBA00022679"/>
    </source>
</evidence>
<sequence>MLNVKLDLSTIDYAEITGIGVYIKNLSKQLLKQEQLCLTGAYKASRFRKTHFMRQHIPGIALEPYLPLKQFTWLKKCDVFHGPDFTIPALKKIKKVVTVHDMIVFQEGIVTPEFAAWGKARFDKMVYEGQPDHVITVSEFAKEEFLKYYPRFEGRVTSIYHGVDHLNTDDKGAIYDFPYFLSVGSLEKRKNVWQLVQAFEQIHEQYPDFRLVIVGGKGGNQEFAHELIDYMQNSPASAQILYLGFVDNLTLASLYKHAFSFVFPSAYEGFGIPILEAMQKRCPVITSNLGATLEVSGDAALHTNPYQPEAIAEAMTHLIDDETLRQSLIDQGQARYNDFTWQRCAAQTLDVYQQVANI</sequence>
<dbReference type="OrthoDB" id="9801609at2"/>
<evidence type="ECO:0000259" key="3">
    <source>
        <dbReference type="Pfam" id="PF13439"/>
    </source>
</evidence>
<evidence type="ECO:0000313" key="4">
    <source>
        <dbReference type="EMBL" id="EAY27153.1"/>
    </source>
</evidence>
<feature type="domain" description="Glycosyl transferase family 1" evidence="2">
    <location>
        <begin position="176"/>
        <end position="334"/>
    </location>
</feature>